<dbReference type="AlphaFoldDB" id="A0AAW0AXR9"/>
<dbReference type="Proteomes" id="UP001383192">
    <property type="component" value="Unassembled WGS sequence"/>
</dbReference>
<evidence type="ECO:0000313" key="2">
    <source>
        <dbReference type="EMBL" id="KAK7017502.1"/>
    </source>
</evidence>
<keyword evidence="4" id="KW-1185">Reference proteome</keyword>
<feature type="region of interest" description="Disordered" evidence="1">
    <location>
        <begin position="23"/>
        <end position="317"/>
    </location>
</feature>
<evidence type="ECO:0000313" key="4">
    <source>
        <dbReference type="Proteomes" id="UP001383192"/>
    </source>
</evidence>
<protein>
    <submittedName>
        <fullName evidence="2">Uncharacterized protein</fullName>
    </submittedName>
</protein>
<organism evidence="2 4">
    <name type="scientific">Paramarasmius palmivorus</name>
    <dbReference type="NCBI Taxonomy" id="297713"/>
    <lineage>
        <taxon>Eukaryota</taxon>
        <taxon>Fungi</taxon>
        <taxon>Dikarya</taxon>
        <taxon>Basidiomycota</taxon>
        <taxon>Agaricomycotina</taxon>
        <taxon>Agaricomycetes</taxon>
        <taxon>Agaricomycetidae</taxon>
        <taxon>Agaricales</taxon>
        <taxon>Marasmiineae</taxon>
        <taxon>Marasmiaceae</taxon>
        <taxon>Paramarasmius</taxon>
    </lineage>
</organism>
<accession>A0AAW0AXR9</accession>
<comment type="caution">
    <text evidence="2">The sequence shown here is derived from an EMBL/GenBank/DDBJ whole genome shotgun (WGS) entry which is preliminary data.</text>
</comment>
<name>A0AAW0AXR9_9AGAR</name>
<proteinExistence type="predicted"/>
<evidence type="ECO:0000256" key="1">
    <source>
        <dbReference type="SAM" id="MobiDB-lite"/>
    </source>
</evidence>
<gene>
    <name evidence="3" type="ORF">VNI00_017684</name>
    <name evidence="2" type="ORF">VNI00_018631</name>
</gene>
<dbReference type="EMBL" id="JAYKXP010000184">
    <property type="protein sequence ID" value="KAK7020646.1"/>
    <property type="molecule type" value="Genomic_DNA"/>
</dbReference>
<feature type="compositionally biased region" description="Low complexity" evidence="1">
    <location>
        <begin position="126"/>
        <end position="141"/>
    </location>
</feature>
<reference evidence="2 4" key="1">
    <citation type="submission" date="2024-01" db="EMBL/GenBank/DDBJ databases">
        <title>A draft genome for a cacao thread blight-causing isolate of Paramarasmius palmivorus.</title>
        <authorList>
            <person name="Baruah I.K."/>
            <person name="Bukari Y."/>
            <person name="Amoako-Attah I."/>
            <person name="Meinhardt L.W."/>
            <person name="Bailey B.A."/>
            <person name="Cohen S.P."/>
        </authorList>
    </citation>
    <scope>NUCLEOTIDE SEQUENCE [LARGE SCALE GENOMIC DNA]</scope>
    <source>
        <strain evidence="2 4">GH-12</strain>
    </source>
</reference>
<evidence type="ECO:0000313" key="3">
    <source>
        <dbReference type="EMBL" id="KAK7020646.1"/>
    </source>
</evidence>
<sequence>MPQKSSAFAVSDSDSEGSVVFVRSGIAPKERSSTVKKFGGIDSDDDVSLDERKRRPSASPMNESSPTKVARLDTGPRGSQSTKMVSSSASPEKSNRVSVSSRPGFVFGEILPSDNESDHEPRTPLTRKTVVVPSSSTSRPQRTPKPTEKARYNADDTPSGSLIKKLDALHAAETLTPVPSPRSDSDESYKPRRPACSAARRKGKKKVAAANVKPDVKMESPTLTLRELSSQDDDLPSPVTATRSRAKRSDTPVPSSPCHDEDDVDNALPVSHSSPVKDNVSSKRCLSPEWDEDALQALSPPVEITPKKGKGKATELPARVSSRNIDKELPLVPVDVQDGQPPPYAGLLDEESIPDKFRAMYADMDWLPPMKRHYFVGHPLNMGEFHGFMPMNYSTVRERLDAGGKKKLVRALGFMSAPPVYSPVRVPLRKTGFIPGRFCLLLPPSEGASNAIFTTVGLVKASHLQSGVPSQDGPSRQLHVVPFENDFEILQTNIGDYFASDMLHTSCRKHALVFSTRKEPKVPKDEEPDDDDDDLRAKPRAKPSKVPIRRALGSVFAPGAPACRMFDDGIPIYDGRTTPGSKGFTFTPAEWDNYMDLPVFPLSEVPRNSLVVVAHTIHGFVGKLAPTKYHTLLLNPLFAIVLSDPVQKAK</sequence>
<feature type="compositionally biased region" description="Polar residues" evidence="1">
    <location>
        <begin position="77"/>
        <end position="101"/>
    </location>
</feature>
<dbReference type="EMBL" id="JAYKXP010000253">
    <property type="protein sequence ID" value="KAK7017502.1"/>
    <property type="molecule type" value="Genomic_DNA"/>
</dbReference>
<feature type="region of interest" description="Disordered" evidence="1">
    <location>
        <begin position="518"/>
        <end position="543"/>
    </location>
</feature>
<feature type="compositionally biased region" description="Basic and acidic residues" evidence="1">
    <location>
        <begin position="145"/>
        <end position="154"/>
    </location>
</feature>